<dbReference type="EMBL" id="WJEC01007802">
    <property type="protein sequence ID" value="KAF7467696.1"/>
    <property type="molecule type" value="Genomic_DNA"/>
</dbReference>
<keyword evidence="4" id="KW-1185">Reference proteome</keyword>
<reference evidence="3 4" key="1">
    <citation type="submission" date="2019-04" db="EMBL/GenBank/DDBJ databases">
        <authorList>
            <person name="Alioto T."/>
            <person name="Alioto T."/>
        </authorList>
    </citation>
    <scope>NUCLEOTIDE SEQUENCE [LARGE SCALE GENOMIC DNA]</scope>
</reference>
<evidence type="ECO:0000313" key="3">
    <source>
        <dbReference type="EMBL" id="VTJ51166.1"/>
    </source>
</evidence>
<evidence type="ECO:0000256" key="1">
    <source>
        <dbReference type="SAM" id="MobiDB-lite"/>
    </source>
</evidence>
<evidence type="ECO:0000313" key="4">
    <source>
        <dbReference type="Proteomes" id="UP000335636"/>
    </source>
</evidence>
<accession>A0A5E4A2R9</accession>
<organism evidence="3 4">
    <name type="scientific">Marmota monax</name>
    <name type="common">Woodchuck</name>
    <dbReference type="NCBI Taxonomy" id="9995"/>
    <lineage>
        <taxon>Eukaryota</taxon>
        <taxon>Metazoa</taxon>
        <taxon>Chordata</taxon>
        <taxon>Craniata</taxon>
        <taxon>Vertebrata</taxon>
        <taxon>Euteleostomi</taxon>
        <taxon>Mammalia</taxon>
        <taxon>Eutheria</taxon>
        <taxon>Euarchontoglires</taxon>
        <taxon>Glires</taxon>
        <taxon>Rodentia</taxon>
        <taxon>Sciuromorpha</taxon>
        <taxon>Sciuridae</taxon>
        <taxon>Xerinae</taxon>
        <taxon>Marmotini</taxon>
        <taxon>Marmota</taxon>
    </lineage>
</organism>
<sequence length="136" mass="16040">MPLRPLEGLLSPVALSPCRDQFLCARTPKARAAEPKIDKWDDTKPNAAQQRRKSTVKKHREKMWVSQTFGKGLRFKLYSKKTNSPIQKQDVLKRRHCNGCREKIFNILSTRDMQVKTTMRSYLNLLKWQFLKTFIF</sequence>
<proteinExistence type="predicted"/>
<feature type="compositionally biased region" description="Basic residues" evidence="1">
    <location>
        <begin position="50"/>
        <end position="59"/>
    </location>
</feature>
<dbReference type="Proteomes" id="UP000662637">
    <property type="component" value="Unassembled WGS sequence"/>
</dbReference>
<evidence type="ECO:0000313" key="2">
    <source>
        <dbReference type="EMBL" id="KAF7467696.1"/>
    </source>
</evidence>
<feature type="compositionally biased region" description="Basic and acidic residues" evidence="1">
    <location>
        <begin position="32"/>
        <end position="44"/>
    </location>
</feature>
<feature type="region of interest" description="Disordered" evidence="1">
    <location>
        <begin position="32"/>
        <end position="59"/>
    </location>
</feature>
<reference evidence="2" key="2">
    <citation type="submission" date="2020-08" db="EMBL/GenBank/DDBJ databases">
        <authorList>
            <person name="Shumante A."/>
            <person name="Zimin A.V."/>
            <person name="Puiu D."/>
            <person name="Salzberg S.L."/>
        </authorList>
    </citation>
    <scope>NUCLEOTIDE SEQUENCE</scope>
    <source>
        <strain evidence="2">WC2-LM</strain>
        <tissue evidence="2">Liver</tissue>
    </source>
</reference>
<gene>
    <name evidence="2" type="ORF">GHT09_001141</name>
    <name evidence="3" type="ORF">MONAX_5E033786</name>
</gene>
<name>A0A5E4A2R9_MARMO</name>
<dbReference type="Proteomes" id="UP000335636">
    <property type="component" value="Unassembled WGS sequence"/>
</dbReference>
<dbReference type="AlphaFoldDB" id="A0A5E4A2R9"/>
<protein>
    <submittedName>
        <fullName evidence="3">Uncharacterized protein</fullName>
    </submittedName>
</protein>
<dbReference type="EMBL" id="CABDUW010000002">
    <property type="protein sequence ID" value="VTJ51166.1"/>
    <property type="molecule type" value="Genomic_DNA"/>
</dbReference>